<dbReference type="Proteomes" id="UP000293852">
    <property type="component" value="Unassembled WGS sequence"/>
</dbReference>
<dbReference type="CDD" id="cd01140">
    <property type="entry name" value="FatB"/>
    <property type="match status" value="1"/>
</dbReference>
<feature type="chain" id="PRO_5020555162" evidence="5">
    <location>
        <begin position="33"/>
        <end position="329"/>
    </location>
</feature>
<evidence type="ECO:0000256" key="4">
    <source>
        <dbReference type="ARBA" id="ARBA00022729"/>
    </source>
</evidence>
<dbReference type="EMBL" id="SGWX01000001">
    <property type="protein sequence ID" value="RZS61436.1"/>
    <property type="molecule type" value="Genomic_DNA"/>
</dbReference>
<evidence type="ECO:0000256" key="2">
    <source>
        <dbReference type="ARBA" id="ARBA00008814"/>
    </source>
</evidence>
<evidence type="ECO:0000256" key="3">
    <source>
        <dbReference type="ARBA" id="ARBA00022448"/>
    </source>
</evidence>
<keyword evidence="4 5" id="KW-0732">Signal</keyword>
<comment type="subcellular location">
    <subcellularLocation>
        <location evidence="1">Cell envelope</location>
    </subcellularLocation>
</comment>
<dbReference type="OrthoDB" id="63946at2"/>
<comment type="similarity">
    <text evidence="2">Belongs to the bacterial solute-binding protein 8 family.</text>
</comment>
<feature type="signal peptide" evidence="5">
    <location>
        <begin position="1"/>
        <end position="32"/>
    </location>
</feature>
<dbReference type="PANTHER" id="PTHR30532:SF28">
    <property type="entry name" value="PETROBACTIN-BINDING PROTEIN YCLQ"/>
    <property type="match status" value="1"/>
</dbReference>
<dbReference type="Gene3D" id="3.40.50.1980">
    <property type="entry name" value="Nitrogenase molybdenum iron protein domain"/>
    <property type="match status" value="2"/>
</dbReference>
<proteinExistence type="inferred from homology"/>
<dbReference type="InterPro" id="IPR033870">
    <property type="entry name" value="FatB"/>
</dbReference>
<dbReference type="SUPFAM" id="SSF53807">
    <property type="entry name" value="Helical backbone' metal receptor"/>
    <property type="match status" value="1"/>
</dbReference>
<dbReference type="GO" id="GO:1901678">
    <property type="term" value="P:iron coordination entity transport"/>
    <property type="evidence" value="ECO:0007669"/>
    <property type="project" value="UniProtKB-ARBA"/>
</dbReference>
<evidence type="ECO:0000313" key="8">
    <source>
        <dbReference type="Proteomes" id="UP000293852"/>
    </source>
</evidence>
<dbReference type="GO" id="GO:0030288">
    <property type="term" value="C:outer membrane-bounded periplasmic space"/>
    <property type="evidence" value="ECO:0007669"/>
    <property type="project" value="TreeGrafter"/>
</dbReference>
<dbReference type="AlphaFoldDB" id="A0A4Q7M0X3"/>
<evidence type="ECO:0000313" key="7">
    <source>
        <dbReference type="EMBL" id="RZS61436.1"/>
    </source>
</evidence>
<evidence type="ECO:0000256" key="1">
    <source>
        <dbReference type="ARBA" id="ARBA00004196"/>
    </source>
</evidence>
<protein>
    <submittedName>
        <fullName evidence="7">Iron complex transport system substrate-binding protein</fullName>
    </submittedName>
</protein>
<reference evidence="7 8" key="1">
    <citation type="submission" date="2019-02" db="EMBL/GenBank/DDBJ databases">
        <title>Sequencing the genomes of 1000 actinobacteria strains.</title>
        <authorList>
            <person name="Klenk H.-P."/>
        </authorList>
    </citation>
    <scope>NUCLEOTIDE SEQUENCE [LARGE SCALE GENOMIC DNA]</scope>
    <source>
        <strain evidence="7 8">DSM 16932</strain>
    </source>
</reference>
<keyword evidence="3" id="KW-0813">Transport</keyword>
<gene>
    <name evidence="7" type="ORF">EV386_1735</name>
</gene>
<dbReference type="PANTHER" id="PTHR30532">
    <property type="entry name" value="IRON III DICITRATE-BINDING PERIPLASMIC PROTEIN"/>
    <property type="match status" value="1"/>
</dbReference>
<dbReference type="InterPro" id="IPR002491">
    <property type="entry name" value="ABC_transptr_periplasmic_BD"/>
</dbReference>
<dbReference type="InterPro" id="IPR051313">
    <property type="entry name" value="Bact_iron-sidero_bind"/>
</dbReference>
<dbReference type="Pfam" id="PF01497">
    <property type="entry name" value="Peripla_BP_2"/>
    <property type="match status" value="1"/>
</dbReference>
<keyword evidence="8" id="KW-1185">Reference proteome</keyword>
<dbReference type="PROSITE" id="PS51257">
    <property type="entry name" value="PROKAR_LIPOPROTEIN"/>
    <property type="match status" value="1"/>
</dbReference>
<evidence type="ECO:0000259" key="6">
    <source>
        <dbReference type="PROSITE" id="PS50983"/>
    </source>
</evidence>
<accession>A0A4Q7M0X3</accession>
<comment type="caution">
    <text evidence="7">The sequence shown here is derived from an EMBL/GenBank/DDBJ whole genome shotgun (WGS) entry which is preliminary data.</text>
</comment>
<dbReference type="PROSITE" id="PS50983">
    <property type="entry name" value="FE_B12_PBP"/>
    <property type="match status" value="1"/>
</dbReference>
<organism evidence="7 8">
    <name type="scientific">Xylanimonas ulmi</name>
    <dbReference type="NCBI Taxonomy" id="228973"/>
    <lineage>
        <taxon>Bacteria</taxon>
        <taxon>Bacillati</taxon>
        <taxon>Actinomycetota</taxon>
        <taxon>Actinomycetes</taxon>
        <taxon>Micrococcales</taxon>
        <taxon>Promicromonosporaceae</taxon>
        <taxon>Xylanimonas</taxon>
    </lineage>
</organism>
<name>A0A4Q7M0X3_9MICO</name>
<sequence>MSTARTSLRAARFTVPAAALALALAACAPSGAADDAGDDAAAAPAASAGPITVEHAQGTTELEGVPATVFSFDWGATSVIDALGVEVQGVPKQNAPTLFADLASSDSVIDVGTLFEPDYETIAAQAPDLVIVGGRSSATLPELKKIAPTVDLSNDWTDNVESSKANALTIGRIFGKEAEAQKLVDTLDASIADVKAKAADAGTALIVLTSGGEVTAYGAGGRFGFLHDSLGFAPAADISEEAQHGQAISFEFILETDPDWLFVIDRDSATGQGAKTAEQVLDNEIIAKTKAAANNQIVYVDPTTWYIMGGGVVALQSIADEVGAVLDAR</sequence>
<evidence type="ECO:0000256" key="5">
    <source>
        <dbReference type="SAM" id="SignalP"/>
    </source>
</evidence>
<dbReference type="RefSeq" id="WP_130414116.1">
    <property type="nucleotide sequence ID" value="NZ_SGWX01000001.1"/>
</dbReference>
<feature type="domain" description="Fe/B12 periplasmic-binding" evidence="6">
    <location>
        <begin position="68"/>
        <end position="329"/>
    </location>
</feature>